<organism evidence="1 2">
    <name type="scientific">Caerostris extrusa</name>
    <name type="common">Bark spider</name>
    <name type="synonym">Caerostris bankana</name>
    <dbReference type="NCBI Taxonomy" id="172846"/>
    <lineage>
        <taxon>Eukaryota</taxon>
        <taxon>Metazoa</taxon>
        <taxon>Ecdysozoa</taxon>
        <taxon>Arthropoda</taxon>
        <taxon>Chelicerata</taxon>
        <taxon>Arachnida</taxon>
        <taxon>Araneae</taxon>
        <taxon>Araneomorphae</taxon>
        <taxon>Entelegynae</taxon>
        <taxon>Araneoidea</taxon>
        <taxon>Araneidae</taxon>
        <taxon>Caerostris</taxon>
    </lineage>
</organism>
<protein>
    <submittedName>
        <fullName evidence="1">Uncharacterized protein</fullName>
    </submittedName>
</protein>
<sequence>MSPHYLCSFDLFHGKRIKTLPLLKKIGAEQNHFRPCFEGLAEEVLFDIARGQLRRIHSENSMITFRLDGVGSFKELKWFLKIDWKRAIEIVV</sequence>
<evidence type="ECO:0000313" key="2">
    <source>
        <dbReference type="Proteomes" id="UP001054945"/>
    </source>
</evidence>
<comment type="caution">
    <text evidence="1">The sequence shown here is derived from an EMBL/GenBank/DDBJ whole genome shotgun (WGS) entry which is preliminary data.</text>
</comment>
<name>A0AAV4PPZ5_CAEEX</name>
<reference evidence="1 2" key="1">
    <citation type="submission" date="2021-06" db="EMBL/GenBank/DDBJ databases">
        <title>Caerostris extrusa draft genome.</title>
        <authorList>
            <person name="Kono N."/>
            <person name="Arakawa K."/>
        </authorList>
    </citation>
    <scope>NUCLEOTIDE SEQUENCE [LARGE SCALE GENOMIC DNA]</scope>
</reference>
<dbReference type="AlphaFoldDB" id="A0AAV4PPZ5"/>
<proteinExistence type="predicted"/>
<dbReference type="Proteomes" id="UP001054945">
    <property type="component" value="Unassembled WGS sequence"/>
</dbReference>
<keyword evidence="2" id="KW-1185">Reference proteome</keyword>
<evidence type="ECO:0000313" key="1">
    <source>
        <dbReference type="EMBL" id="GIX99121.1"/>
    </source>
</evidence>
<gene>
    <name evidence="1" type="ORF">CEXT_33591</name>
</gene>
<dbReference type="EMBL" id="BPLR01005007">
    <property type="protein sequence ID" value="GIX99121.1"/>
    <property type="molecule type" value="Genomic_DNA"/>
</dbReference>
<accession>A0AAV4PPZ5</accession>